<keyword evidence="2" id="KW-0812">Transmembrane</keyword>
<feature type="region of interest" description="Disordered" evidence="1">
    <location>
        <begin position="68"/>
        <end position="119"/>
    </location>
</feature>
<keyword evidence="2" id="KW-0472">Membrane</keyword>
<keyword evidence="4" id="KW-1185">Reference proteome</keyword>
<accession>A0A512B0M3</accession>
<evidence type="ECO:0000313" key="3">
    <source>
        <dbReference type="EMBL" id="GEO05513.1"/>
    </source>
</evidence>
<evidence type="ECO:0000256" key="2">
    <source>
        <dbReference type="SAM" id="Phobius"/>
    </source>
</evidence>
<dbReference type="AlphaFoldDB" id="A0A512B0M3"/>
<reference evidence="3 4" key="1">
    <citation type="submission" date="2019-07" db="EMBL/GenBank/DDBJ databases">
        <title>Whole genome shotgun sequence of Adhaeribacter aerolatus NBRC 106133.</title>
        <authorList>
            <person name="Hosoyama A."/>
            <person name="Uohara A."/>
            <person name="Ohji S."/>
            <person name="Ichikawa N."/>
        </authorList>
    </citation>
    <scope>NUCLEOTIDE SEQUENCE [LARGE SCALE GENOMIC DNA]</scope>
    <source>
        <strain evidence="3 4">NBRC 106133</strain>
    </source>
</reference>
<protein>
    <submittedName>
        <fullName evidence="3">Uncharacterized protein</fullName>
    </submittedName>
</protein>
<organism evidence="3 4">
    <name type="scientific">Adhaeribacter aerolatus</name>
    <dbReference type="NCBI Taxonomy" id="670289"/>
    <lineage>
        <taxon>Bacteria</taxon>
        <taxon>Pseudomonadati</taxon>
        <taxon>Bacteroidota</taxon>
        <taxon>Cytophagia</taxon>
        <taxon>Cytophagales</taxon>
        <taxon>Hymenobacteraceae</taxon>
        <taxon>Adhaeribacter</taxon>
    </lineage>
</organism>
<dbReference type="Proteomes" id="UP000321532">
    <property type="component" value="Unassembled WGS sequence"/>
</dbReference>
<keyword evidence="2" id="KW-1133">Transmembrane helix</keyword>
<dbReference type="RefSeq" id="WP_146899654.1">
    <property type="nucleotide sequence ID" value="NZ_BJYS01000024.1"/>
</dbReference>
<evidence type="ECO:0000256" key="1">
    <source>
        <dbReference type="SAM" id="MobiDB-lite"/>
    </source>
</evidence>
<proteinExistence type="predicted"/>
<sequence length="253" mass="28046">MFAGITWGQFGLFLLVAISIYYVVVILLYYRAEVFGKFQEKKKPADLVPSPVAVPVISAIGSTPDYGSSLGAPVTPGGTDNPTHQENKEPEITEEEGSSDASDTGVTNHNPELSILPGDDENAFAVQDPEEDMFFDDEVNVEEQFISFEEADSIEVLTGGITVAELDRTVDLLQQEEISFSEKRELSKNLELIEDSFLLQSITTDNTRAKEKLDLLFGDKFFAEEVPEIGEQVIKDSFADVDVKKLMKHSIHF</sequence>
<gene>
    <name evidence="3" type="ORF">AAE02nite_31770</name>
</gene>
<name>A0A512B0M3_9BACT</name>
<feature type="compositionally biased region" description="Polar residues" evidence="1">
    <location>
        <begin position="99"/>
        <end position="111"/>
    </location>
</feature>
<dbReference type="OrthoDB" id="894114at2"/>
<comment type="caution">
    <text evidence="3">The sequence shown here is derived from an EMBL/GenBank/DDBJ whole genome shotgun (WGS) entry which is preliminary data.</text>
</comment>
<evidence type="ECO:0000313" key="4">
    <source>
        <dbReference type="Proteomes" id="UP000321532"/>
    </source>
</evidence>
<feature type="transmembrane region" description="Helical" evidence="2">
    <location>
        <begin position="12"/>
        <end position="32"/>
    </location>
</feature>
<dbReference type="EMBL" id="BJYS01000024">
    <property type="protein sequence ID" value="GEO05513.1"/>
    <property type="molecule type" value="Genomic_DNA"/>
</dbReference>